<evidence type="ECO:0000313" key="4">
    <source>
        <dbReference type="Proteomes" id="UP001169764"/>
    </source>
</evidence>
<comment type="caution">
    <text evidence="3">The sequence shown here is derived from an EMBL/GenBank/DDBJ whole genome shotgun (WGS) entry which is preliminary data.</text>
</comment>
<dbReference type="Pfam" id="PF13550">
    <property type="entry name" value="Phage-tail_3"/>
    <property type="match status" value="1"/>
</dbReference>
<dbReference type="Pfam" id="PF23666">
    <property type="entry name" value="Rcc01698_C"/>
    <property type="match status" value="1"/>
</dbReference>
<proteinExistence type="predicted"/>
<feature type="domain" description="Tip attachment protein J" evidence="1">
    <location>
        <begin position="48"/>
        <end position="201"/>
    </location>
</feature>
<organism evidence="3 4">
    <name type="scientific">Sphingomonas natans</name>
    <dbReference type="NCBI Taxonomy" id="3063330"/>
    <lineage>
        <taxon>Bacteria</taxon>
        <taxon>Pseudomonadati</taxon>
        <taxon>Pseudomonadota</taxon>
        <taxon>Alphaproteobacteria</taxon>
        <taxon>Sphingomonadales</taxon>
        <taxon>Sphingomonadaceae</taxon>
        <taxon>Sphingomonas</taxon>
    </lineage>
</organism>
<feature type="domain" description="Rcc01698-like C-terminal" evidence="2">
    <location>
        <begin position="297"/>
        <end position="392"/>
    </location>
</feature>
<evidence type="ECO:0000259" key="1">
    <source>
        <dbReference type="Pfam" id="PF13550"/>
    </source>
</evidence>
<dbReference type="Proteomes" id="UP001169764">
    <property type="component" value="Unassembled WGS sequence"/>
</dbReference>
<reference evidence="3" key="1">
    <citation type="submission" date="2023-07" db="EMBL/GenBank/DDBJ databases">
        <authorList>
            <person name="Kim M."/>
        </authorList>
    </citation>
    <scope>NUCLEOTIDE SEQUENCE</scope>
    <source>
        <strain evidence="3">BIUV-7</strain>
    </source>
</reference>
<evidence type="ECO:0000259" key="2">
    <source>
        <dbReference type="Pfam" id="PF23666"/>
    </source>
</evidence>
<name>A0ABT8Y6Z6_9SPHN</name>
<protein>
    <submittedName>
        <fullName evidence="3">Phage tail protein</fullName>
    </submittedName>
</protein>
<evidence type="ECO:0000313" key="3">
    <source>
        <dbReference type="EMBL" id="MDO6413787.1"/>
    </source>
</evidence>
<keyword evidence="4" id="KW-1185">Reference proteome</keyword>
<dbReference type="EMBL" id="JAUOTP010000002">
    <property type="protein sequence ID" value="MDO6413787.1"/>
    <property type="molecule type" value="Genomic_DNA"/>
</dbReference>
<gene>
    <name evidence="3" type="ORF">Q4F19_05280</name>
</gene>
<dbReference type="InterPro" id="IPR056490">
    <property type="entry name" value="Rcc01698_C"/>
</dbReference>
<dbReference type="InterPro" id="IPR032876">
    <property type="entry name" value="J_dom"/>
</dbReference>
<accession>A0ABT8Y6Z6</accession>
<sequence length="546" mass="57121">MPSRSSLTFEVEADAGDVDVGTIVAALSEGAVVGETGTAVGGYAAGGDSVRGAIEALGDAFPLAIVDDGATLRLDDASASMIDPEELGARVDDRRESRIVRDRRAASTLPDEVAIAYYEPERDYQAGLQRARRDGIALRSNRIELPVAIGAGAAKGFAEAALMRVWRGRERATVRLPWRRLDLRAGGRVTLDGAAWRIASWTLERMALELDLERIGPGAVAASASPGRATTGADARAGTTVIELLDIPAFDGSGGGDAPRLWLAAAGTGTRCRRATASLSLDGGASWRTFATTAPPAVMGTLTRAPAPGPSELFDRANSIEVELLHDNMTVPGGGDAALIDGRNLALIGDELIAFAGAEQIAPRRWRLGGLLRGRFGSEWAMAGHETDERFVLIEAGRLLPIDLPATALGGPIAVSAIGPGDAGPPATRAAIVIGRGVRPPSPVALRARRLAGGAIRIDWIRRSRRGWAWLDGADVPLGEESELYRLTLASGGTERTIDVTSPSFDYAADDQPPELRDGPGALTVTISQIGRLGASLPPAAHTFTL</sequence>